<gene>
    <name evidence="1" type="ORF">BZL29_6582</name>
</gene>
<evidence type="ECO:0000313" key="2">
    <source>
        <dbReference type="Proteomes" id="UP000188532"/>
    </source>
</evidence>
<accession>A0A1V3WME3</accession>
<dbReference type="EMBL" id="MVBN01000008">
    <property type="protein sequence ID" value="OOK68144.1"/>
    <property type="molecule type" value="Genomic_DNA"/>
</dbReference>
<organism evidence="1 2">
    <name type="scientific">Mycobacterium kansasii</name>
    <dbReference type="NCBI Taxonomy" id="1768"/>
    <lineage>
        <taxon>Bacteria</taxon>
        <taxon>Bacillati</taxon>
        <taxon>Actinomycetota</taxon>
        <taxon>Actinomycetes</taxon>
        <taxon>Mycobacteriales</taxon>
        <taxon>Mycobacteriaceae</taxon>
        <taxon>Mycobacterium</taxon>
    </lineage>
</organism>
<sequence length="63" mass="6957">MLAISPTPESGVAATHDRHALNKVKPMTPERLDRCVTHIRFSNCHISHCPTHHYSGLNVDAKG</sequence>
<dbReference type="Proteomes" id="UP000188532">
    <property type="component" value="Unassembled WGS sequence"/>
</dbReference>
<reference evidence="1 2" key="1">
    <citation type="submission" date="2017-02" db="EMBL/GenBank/DDBJ databases">
        <title>Complete genome sequences of Mycobacterium kansasii strains isolated from rhesus macaques.</title>
        <authorList>
            <person name="Panda A."/>
            <person name="Nagaraj S."/>
            <person name="Zhao X."/>
            <person name="Tettelin H."/>
            <person name="Detolla L.J."/>
        </authorList>
    </citation>
    <scope>NUCLEOTIDE SEQUENCE [LARGE SCALE GENOMIC DNA]</scope>
    <source>
        <strain evidence="1 2">11-3469</strain>
    </source>
</reference>
<proteinExistence type="predicted"/>
<comment type="caution">
    <text evidence="1">The sequence shown here is derived from an EMBL/GenBank/DDBJ whole genome shotgun (WGS) entry which is preliminary data.</text>
</comment>
<evidence type="ECO:0000313" key="1">
    <source>
        <dbReference type="EMBL" id="OOK68144.1"/>
    </source>
</evidence>
<name>A0A1V3WME3_MYCKA</name>
<dbReference type="AlphaFoldDB" id="A0A1V3WME3"/>
<protein>
    <submittedName>
        <fullName evidence="1">Uncharacterized protein</fullName>
    </submittedName>
</protein>